<dbReference type="AlphaFoldDB" id="A0A7S0KXB4"/>
<organism evidence="2">
    <name type="scientific">Asterionellopsis glacialis</name>
    <dbReference type="NCBI Taxonomy" id="33640"/>
    <lineage>
        <taxon>Eukaryota</taxon>
        <taxon>Sar</taxon>
        <taxon>Stramenopiles</taxon>
        <taxon>Ochrophyta</taxon>
        <taxon>Bacillariophyta</taxon>
        <taxon>Fragilariophyceae</taxon>
        <taxon>Fragilariophycidae</taxon>
        <taxon>Fragilariales</taxon>
        <taxon>Fragilariaceae</taxon>
        <taxon>Asterionellopsis</taxon>
    </lineage>
</organism>
<reference evidence="2" key="1">
    <citation type="submission" date="2021-01" db="EMBL/GenBank/DDBJ databases">
        <authorList>
            <person name="Corre E."/>
            <person name="Pelletier E."/>
            <person name="Niang G."/>
            <person name="Scheremetjew M."/>
            <person name="Finn R."/>
            <person name="Kale V."/>
            <person name="Holt S."/>
            <person name="Cochrane G."/>
            <person name="Meng A."/>
            <person name="Brown T."/>
            <person name="Cohen L."/>
        </authorList>
    </citation>
    <scope>NUCLEOTIDE SEQUENCE</scope>
</reference>
<keyword evidence="1" id="KW-0812">Transmembrane</keyword>
<keyword evidence="1" id="KW-0472">Membrane</keyword>
<name>A0A7S0KXB4_9STRA</name>
<keyword evidence="1" id="KW-1133">Transmembrane helix</keyword>
<evidence type="ECO:0000313" key="2">
    <source>
        <dbReference type="EMBL" id="CAD8595610.1"/>
    </source>
</evidence>
<accession>A0A7S0KXB4</accession>
<feature type="transmembrane region" description="Helical" evidence="1">
    <location>
        <begin position="62"/>
        <end position="79"/>
    </location>
</feature>
<protein>
    <submittedName>
        <fullName evidence="2">Uncharacterized protein</fullName>
    </submittedName>
</protein>
<dbReference type="EMBL" id="HBEX01000664">
    <property type="protein sequence ID" value="CAD8595610.1"/>
    <property type="molecule type" value="Transcribed_RNA"/>
</dbReference>
<evidence type="ECO:0000256" key="1">
    <source>
        <dbReference type="SAM" id="Phobius"/>
    </source>
</evidence>
<sequence length="143" mass="15804">MRMVLSKKNHHVFVQKYPYTYILMTDLGMFRYLPVLVLASVSMSMTEGSNGSTNTAGVGNEMLMGAIIVAINNLGYYLTKSMWKKRMEFFIPSSRIGGSSSSSSKPDISGSTIIEDNMTILSASIVVLDKLVSLLINSYQQRS</sequence>
<proteinExistence type="predicted"/>
<gene>
    <name evidence="2" type="ORF">AGLA0713_LOCUS438</name>
</gene>
<feature type="transmembrane region" description="Helical" evidence="1">
    <location>
        <begin position="21"/>
        <end position="42"/>
    </location>
</feature>